<organism evidence="1">
    <name type="scientific">marine sediment metagenome</name>
    <dbReference type="NCBI Taxonomy" id="412755"/>
    <lineage>
        <taxon>unclassified sequences</taxon>
        <taxon>metagenomes</taxon>
        <taxon>ecological metagenomes</taxon>
    </lineage>
</organism>
<protein>
    <submittedName>
        <fullName evidence="1">Uncharacterized protein</fullName>
    </submittedName>
</protein>
<accession>X1ACC3</accession>
<reference evidence="1" key="1">
    <citation type="journal article" date="2014" name="Front. Microbiol.">
        <title>High frequency of phylogenetically diverse reductive dehalogenase-homologous genes in deep subseafloor sedimentary metagenomes.</title>
        <authorList>
            <person name="Kawai M."/>
            <person name="Futagami T."/>
            <person name="Toyoda A."/>
            <person name="Takaki Y."/>
            <person name="Nishi S."/>
            <person name="Hori S."/>
            <person name="Arai W."/>
            <person name="Tsubouchi T."/>
            <person name="Morono Y."/>
            <person name="Uchiyama I."/>
            <person name="Ito T."/>
            <person name="Fujiyama A."/>
            <person name="Inagaki F."/>
            <person name="Takami H."/>
        </authorList>
    </citation>
    <scope>NUCLEOTIDE SEQUENCE</scope>
    <source>
        <strain evidence="1">Expedition CK06-06</strain>
    </source>
</reference>
<gene>
    <name evidence="1" type="ORF">S01H4_23648</name>
</gene>
<proteinExistence type="predicted"/>
<sequence length="146" mass="16965">MFNLKILQKYADACEAYDYFPSNYNVMSTITYGYLIDTLLSDNCDDSAEEVKKIYDTISNHFEYLPSYLSPQLNRKTETARNSEYLFILLGIKGHPSILSKLASWFATGKNYKKNDLLAEFCIQKALISIKNSEEKSVYQQYKKKF</sequence>
<comment type="caution">
    <text evidence="1">The sequence shown here is derived from an EMBL/GenBank/DDBJ whole genome shotgun (WGS) entry which is preliminary data.</text>
</comment>
<name>X1ACC3_9ZZZZ</name>
<evidence type="ECO:0000313" key="1">
    <source>
        <dbReference type="EMBL" id="GAG79529.1"/>
    </source>
</evidence>
<dbReference type="AlphaFoldDB" id="X1ACC3"/>
<dbReference type="EMBL" id="BART01011000">
    <property type="protein sequence ID" value="GAG79529.1"/>
    <property type="molecule type" value="Genomic_DNA"/>
</dbReference>
<feature type="non-terminal residue" evidence="1">
    <location>
        <position position="146"/>
    </location>
</feature>